<gene>
    <name evidence="1" type="ORF">rCG_23263</name>
</gene>
<sequence>MLVVWGYFLFLFFKRYEENCRQETLILVWCSLLFRCLRALTI</sequence>
<dbReference type="AlphaFoldDB" id="A6JQ00"/>
<organism evidence="1 2">
    <name type="scientific">Rattus norvegicus</name>
    <name type="common">Rat</name>
    <dbReference type="NCBI Taxonomy" id="10116"/>
    <lineage>
        <taxon>Eukaryota</taxon>
        <taxon>Metazoa</taxon>
        <taxon>Chordata</taxon>
        <taxon>Craniata</taxon>
        <taxon>Vertebrata</taxon>
        <taxon>Euteleostomi</taxon>
        <taxon>Mammalia</taxon>
        <taxon>Eutheria</taxon>
        <taxon>Euarchontoglires</taxon>
        <taxon>Glires</taxon>
        <taxon>Rodentia</taxon>
        <taxon>Myomorpha</taxon>
        <taxon>Muroidea</taxon>
        <taxon>Muridae</taxon>
        <taxon>Murinae</taxon>
        <taxon>Rattus</taxon>
    </lineage>
</organism>
<accession>A6JQ00</accession>
<reference evidence="2" key="1">
    <citation type="submission" date="2005-09" db="EMBL/GenBank/DDBJ databases">
        <authorList>
            <person name="Mural R.J."/>
            <person name="Li P.W."/>
            <person name="Adams M.D."/>
            <person name="Amanatides P.G."/>
            <person name="Baden-Tillson H."/>
            <person name="Barnstead M."/>
            <person name="Chin S.H."/>
            <person name="Dew I."/>
            <person name="Evans C.A."/>
            <person name="Ferriera S."/>
            <person name="Flanigan M."/>
            <person name="Fosler C."/>
            <person name="Glodek A."/>
            <person name="Gu Z."/>
            <person name="Holt R.A."/>
            <person name="Jennings D."/>
            <person name="Kraft C.L."/>
            <person name="Lu F."/>
            <person name="Nguyen T."/>
            <person name="Nusskern D.R."/>
            <person name="Pfannkoch C.M."/>
            <person name="Sitter C."/>
            <person name="Sutton G.G."/>
            <person name="Venter J.C."/>
            <person name="Wang Z."/>
            <person name="Woodage T."/>
            <person name="Zheng X.H."/>
            <person name="Zhong F."/>
        </authorList>
    </citation>
    <scope>NUCLEOTIDE SEQUENCE [LARGE SCALE GENOMIC DNA]</scope>
    <source>
        <strain>BN</strain>
        <strain evidence="2">Sprague-Dawley</strain>
    </source>
</reference>
<dbReference type="EMBL" id="CH473996">
    <property type="protein sequence ID" value="EDL97917.1"/>
    <property type="molecule type" value="Genomic_DNA"/>
</dbReference>
<protein>
    <submittedName>
        <fullName evidence="1">RCG23263</fullName>
    </submittedName>
</protein>
<evidence type="ECO:0000313" key="1">
    <source>
        <dbReference type="EMBL" id="EDL97917.1"/>
    </source>
</evidence>
<proteinExistence type="predicted"/>
<evidence type="ECO:0000313" key="2">
    <source>
        <dbReference type="Proteomes" id="UP000234681"/>
    </source>
</evidence>
<dbReference type="Proteomes" id="UP000234681">
    <property type="component" value="Chromosome 14"/>
</dbReference>
<name>A6JQ00_RAT</name>